<dbReference type="AlphaFoldDB" id="A2E0H7"/>
<feature type="region of interest" description="Disordered" evidence="1">
    <location>
        <begin position="1"/>
        <end position="55"/>
    </location>
</feature>
<dbReference type="VEuPathDB" id="TrichDB:TVAGG3_0550130"/>
<evidence type="ECO:0000313" key="3">
    <source>
        <dbReference type="Proteomes" id="UP000001542"/>
    </source>
</evidence>
<accession>A2E0H7</accession>
<dbReference type="OrthoDB" id="10503974at2759"/>
<proteinExistence type="predicted"/>
<dbReference type="VEuPathDB" id="TrichDB:TVAG_044170"/>
<keyword evidence="3" id="KW-1185">Reference proteome</keyword>
<evidence type="ECO:0000256" key="1">
    <source>
        <dbReference type="SAM" id="MobiDB-lite"/>
    </source>
</evidence>
<protein>
    <recommendedName>
        <fullName evidence="4">Tubby C-terminal domain-containing protein</fullName>
    </recommendedName>
</protein>
<feature type="compositionally biased region" description="Polar residues" evidence="1">
    <location>
        <begin position="21"/>
        <end position="39"/>
    </location>
</feature>
<sequence>MSDTKPSNDRRVRKRLKREPSSNNNDAQTDSPSKNSVFILSNDDDDSGVDSETPKVQVHTMTQSKSETPMVNPHANSALEIPRLQNMPQESKPQLRLLDRYKSSTPRASSRLQLIPIWERVNHYTVHREKVWQGGTFHKLFTMKQVGDNSGSFVAQAKYASTFSQEIKVSNPRGLICEIDTNNEGLFNMRLGNDISLSLKIEAGHAVHAEFFEIDGVIPPYKKLTSPPGICSDLKSAFGDRKAIPSIKNCKMCFNGEEIIAVRKVAKDDVEIDAKGTISFLACFSIALFMFVQS</sequence>
<feature type="compositionally biased region" description="Basic and acidic residues" evidence="1">
    <location>
        <begin position="1"/>
        <end position="10"/>
    </location>
</feature>
<dbReference type="KEGG" id="tva:4771842"/>
<dbReference type="EMBL" id="DS113279">
    <property type="protein sequence ID" value="EAY13857.1"/>
    <property type="molecule type" value="Genomic_DNA"/>
</dbReference>
<dbReference type="InParanoid" id="A2E0H7"/>
<reference evidence="2" key="2">
    <citation type="journal article" date="2007" name="Science">
        <title>Draft genome sequence of the sexually transmitted pathogen Trichomonas vaginalis.</title>
        <authorList>
            <person name="Carlton J.M."/>
            <person name="Hirt R.P."/>
            <person name="Silva J.C."/>
            <person name="Delcher A.L."/>
            <person name="Schatz M."/>
            <person name="Zhao Q."/>
            <person name="Wortman J.R."/>
            <person name="Bidwell S.L."/>
            <person name="Alsmark U.C.M."/>
            <person name="Besteiro S."/>
            <person name="Sicheritz-Ponten T."/>
            <person name="Noel C.J."/>
            <person name="Dacks J.B."/>
            <person name="Foster P.G."/>
            <person name="Simillion C."/>
            <person name="Van de Peer Y."/>
            <person name="Miranda-Saavedra D."/>
            <person name="Barton G.J."/>
            <person name="Westrop G.D."/>
            <person name="Mueller S."/>
            <person name="Dessi D."/>
            <person name="Fiori P.L."/>
            <person name="Ren Q."/>
            <person name="Paulsen I."/>
            <person name="Zhang H."/>
            <person name="Bastida-Corcuera F.D."/>
            <person name="Simoes-Barbosa A."/>
            <person name="Brown M.T."/>
            <person name="Hayes R.D."/>
            <person name="Mukherjee M."/>
            <person name="Okumura C.Y."/>
            <person name="Schneider R."/>
            <person name="Smith A.J."/>
            <person name="Vanacova S."/>
            <person name="Villalvazo M."/>
            <person name="Haas B.J."/>
            <person name="Pertea M."/>
            <person name="Feldblyum T.V."/>
            <person name="Utterback T.R."/>
            <person name="Shu C.L."/>
            <person name="Osoegawa K."/>
            <person name="de Jong P.J."/>
            <person name="Hrdy I."/>
            <person name="Horvathova L."/>
            <person name="Zubacova Z."/>
            <person name="Dolezal P."/>
            <person name="Malik S.B."/>
            <person name="Logsdon J.M. Jr."/>
            <person name="Henze K."/>
            <person name="Gupta A."/>
            <person name="Wang C.C."/>
            <person name="Dunne R.L."/>
            <person name="Upcroft J.A."/>
            <person name="Upcroft P."/>
            <person name="White O."/>
            <person name="Salzberg S.L."/>
            <person name="Tang P."/>
            <person name="Chiu C.-H."/>
            <person name="Lee Y.-S."/>
            <person name="Embley T.M."/>
            <person name="Coombs G.H."/>
            <person name="Mottram J.C."/>
            <person name="Tachezy J."/>
            <person name="Fraser-Liggett C.M."/>
            <person name="Johnson P.J."/>
        </authorList>
    </citation>
    <scope>NUCLEOTIDE SEQUENCE [LARGE SCALE GENOMIC DNA]</scope>
    <source>
        <strain evidence="2">G3</strain>
    </source>
</reference>
<dbReference type="Proteomes" id="UP000001542">
    <property type="component" value="Unassembled WGS sequence"/>
</dbReference>
<organism evidence="2 3">
    <name type="scientific">Trichomonas vaginalis (strain ATCC PRA-98 / G3)</name>
    <dbReference type="NCBI Taxonomy" id="412133"/>
    <lineage>
        <taxon>Eukaryota</taxon>
        <taxon>Metamonada</taxon>
        <taxon>Parabasalia</taxon>
        <taxon>Trichomonadida</taxon>
        <taxon>Trichomonadidae</taxon>
        <taxon>Trichomonas</taxon>
    </lineage>
</organism>
<dbReference type="RefSeq" id="XP_001326080.1">
    <property type="nucleotide sequence ID" value="XM_001326045.1"/>
</dbReference>
<reference evidence="2" key="1">
    <citation type="submission" date="2006-10" db="EMBL/GenBank/DDBJ databases">
        <authorList>
            <person name="Amadeo P."/>
            <person name="Zhao Q."/>
            <person name="Wortman J."/>
            <person name="Fraser-Liggett C."/>
            <person name="Carlton J."/>
        </authorList>
    </citation>
    <scope>NUCLEOTIDE SEQUENCE</scope>
    <source>
        <strain evidence="2">G3</strain>
    </source>
</reference>
<name>A2E0H7_TRIV3</name>
<gene>
    <name evidence="2" type="ORF">TVAG_044170</name>
</gene>
<evidence type="ECO:0000313" key="2">
    <source>
        <dbReference type="EMBL" id="EAY13857.1"/>
    </source>
</evidence>
<evidence type="ECO:0008006" key="4">
    <source>
        <dbReference type="Google" id="ProtNLM"/>
    </source>
</evidence>